<organism evidence="2 3">
    <name type="scientific">Scleroderma citrinum Foug A</name>
    <dbReference type="NCBI Taxonomy" id="1036808"/>
    <lineage>
        <taxon>Eukaryota</taxon>
        <taxon>Fungi</taxon>
        <taxon>Dikarya</taxon>
        <taxon>Basidiomycota</taxon>
        <taxon>Agaricomycotina</taxon>
        <taxon>Agaricomycetes</taxon>
        <taxon>Agaricomycetidae</taxon>
        <taxon>Boletales</taxon>
        <taxon>Sclerodermatineae</taxon>
        <taxon>Sclerodermataceae</taxon>
        <taxon>Scleroderma</taxon>
    </lineage>
</organism>
<gene>
    <name evidence="2" type="ORF">SCLCIDRAFT_19626</name>
</gene>
<proteinExistence type="predicted"/>
<dbReference type="Proteomes" id="UP000053989">
    <property type="component" value="Unassembled WGS sequence"/>
</dbReference>
<feature type="domain" description="DUF6532" evidence="1">
    <location>
        <begin position="167"/>
        <end position="347"/>
    </location>
</feature>
<dbReference type="AlphaFoldDB" id="A0A0C3AXY7"/>
<sequence>MVHHQNAKAQKDCECHHLLREEGSENKDEDHIDEGQDIEEDGFHEEEGTHFSSWGMPTKLSAMPRQHLIQSNSKIPKVVNLPDHSAEGEMFFSGDEDAGPTMHDFSPEQPTARHAKTKDRCIEHASSEGVEEDQEINIVKAQKLTEHEGCPHAKDYNDITQEFVITAIGDYCVRLCAEGPIPDHTQETAFLNESWAKLTKLITIQGTQVHGELKTKLRPLIEVMFNFHSSQTKLAIKKNCTLAEELKEGASFAFKHRALMQDERHGFLKVPIIQKVINTMWFVNKNDEGIKHNACFKPFPLPALALVLTAIECCIDEWMTGTWTDMPFMVQDYCSGYDSHLKCLQEFDEATKEFEVLKAICARITKDGHIHSSATALATQPQNVVSAQIIVAEIKEHQEGSTTED</sequence>
<keyword evidence="3" id="KW-1185">Reference proteome</keyword>
<dbReference type="HOGENOM" id="CLU_038181_0_1_1"/>
<reference evidence="2 3" key="1">
    <citation type="submission" date="2014-04" db="EMBL/GenBank/DDBJ databases">
        <authorList>
            <consortium name="DOE Joint Genome Institute"/>
            <person name="Kuo A."/>
            <person name="Kohler A."/>
            <person name="Nagy L.G."/>
            <person name="Floudas D."/>
            <person name="Copeland A."/>
            <person name="Barry K.W."/>
            <person name="Cichocki N."/>
            <person name="Veneault-Fourrey C."/>
            <person name="LaButti K."/>
            <person name="Lindquist E.A."/>
            <person name="Lipzen A."/>
            <person name="Lundell T."/>
            <person name="Morin E."/>
            <person name="Murat C."/>
            <person name="Sun H."/>
            <person name="Tunlid A."/>
            <person name="Henrissat B."/>
            <person name="Grigoriev I.V."/>
            <person name="Hibbett D.S."/>
            <person name="Martin F."/>
            <person name="Nordberg H.P."/>
            <person name="Cantor M.N."/>
            <person name="Hua S.X."/>
        </authorList>
    </citation>
    <scope>NUCLEOTIDE SEQUENCE [LARGE SCALE GENOMIC DNA]</scope>
    <source>
        <strain evidence="2 3">Foug A</strain>
    </source>
</reference>
<dbReference type="EMBL" id="KN822006">
    <property type="protein sequence ID" value="KIM69847.1"/>
    <property type="molecule type" value="Genomic_DNA"/>
</dbReference>
<dbReference type="InParanoid" id="A0A0C3AXY7"/>
<dbReference type="STRING" id="1036808.A0A0C3AXY7"/>
<evidence type="ECO:0000259" key="1">
    <source>
        <dbReference type="Pfam" id="PF20149"/>
    </source>
</evidence>
<protein>
    <recommendedName>
        <fullName evidence="1">DUF6532 domain-containing protein</fullName>
    </recommendedName>
</protein>
<dbReference type="Pfam" id="PF20149">
    <property type="entry name" value="DUF6532"/>
    <property type="match status" value="1"/>
</dbReference>
<evidence type="ECO:0000313" key="2">
    <source>
        <dbReference type="EMBL" id="KIM69847.1"/>
    </source>
</evidence>
<dbReference type="OrthoDB" id="3257342at2759"/>
<reference evidence="3" key="2">
    <citation type="submission" date="2015-01" db="EMBL/GenBank/DDBJ databases">
        <title>Evolutionary Origins and Diversification of the Mycorrhizal Mutualists.</title>
        <authorList>
            <consortium name="DOE Joint Genome Institute"/>
            <consortium name="Mycorrhizal Genomics Consortium"/>
            <person name="Kohler A."/>
            <person name="Kuo A."/>
            <person name="Nagy L.G."/>
            <person name="Floudas D."/>
            <person name="Copeland A."/>
            <person name="Barry K.W."/>
            <person name="Cichocki N."/>
            <person name="Veneault-Fourrey C."/>
            <person name="LaButti K."/>
            <person name="Lindquist E.A."/>
            <person name="Lipzen A."/>
            <person name="Lundell T."/>
            <person name="Morin E."/>
            <person name="Murat C."/>
            <person name="Riley R."/>
            <person name="Ohm R."/>
            <person name="Sun H."/>
            <person name="Tunlid A."/>
            <person name="Henrissat B."/>
            <person name="Grigoriev I.V."/>
            <person name="Hibbett D.S."/>
            <person name="Martin F."/>
        </authorList>
    </citation>
    <scope>NUCLEOTIDE SEQUENCE [LARGE SCALE GENOMIC DNA]</scope>
    <source>
        <strain evidence="3">Foug A</strain>
    </source>
</reference>
<accession>A0A0C3AXY7</accession>
<evidence type="ECO:0000313" key="3">
    <source>
        <dbReference type="Proteomes" id="UP000053989"/>
    </source>
</evidence>
<name>A0A0C3AXY7_9AGAM</name>
<dbReference type="InterPro" id="IPR045341">
    <property type="entry name" value="DUF6532"/>
</dbReference>